<reference evidence="2 3" key="1">
    <citation type="submission" date="2017-03" db="EMBL/GenBank/DDBJ databases">
        <title>Whole genome sequences of fourteen strains of Bradyrhizobium canariense and one strain of Bradyrhizobium japonicum isolated from Lupinus (Papilionoideae: Genisteae) species in Algeria.</title>
        <authorList>
            <person name="Crovadore J."/>
            <person name="Chekireb D."/>
            <person name="Brachmann A."/>
            <person name="Chablais R."/>
            <person name="Cochard B."/>
            <person name="Lefort F."/>
        </authorList>
    </citation>
    <scope>NUCLEOTIDE SEQUENCE [LARGE SCALE GENOMIC DNA]</scope>
    <source>
        <strain evidence="2 3">UBMA195</strain>
    </source>
</reference>
<protein>
    <recommendedName>
        <fullName evidence="4">DUF1508 domain-containing protein</fullName>
    </recommendedName>
</protein>
<name>A0A1X3H5W6_9BRAD</name>
<sequence length="92" mass="10589">MIDMPEHLPTFEVFLKKCGRRTWRWRVCTTEGRLVMHGFENGRPAAKYAADRALFMMLLAAPYRPAGRASATARSSLATPASRWLPRHKMRE</sequence>
<dbReference type="EMBL" id="NAFI01000175">
    <property type="protein sequence ID" value="OSJ08405.1"/>
    <property type="molecule type" value="Genomic_DNA"/>
</dbReference>
<evidence type="ECO:0000256" key="1">
    <source>
        <dbReference type="SAM" id="MobiDB-lite"/>
    </source>
</evidence>
<proteinExistence type="predicted"/>
<dbReference type="Proteomes" id="UP000193553">
    <property type="component" value="Unassembled WGS sequence"/>
</dbReference>
<accession>A0A1X3H5W6</accession>
<gene>
    <name evidence="2" type="ORF">BSZ18_19550</name>
</gene>
<feature type="region of interest" description="Disordered" evidence="1">
    <location>
        <begin position="70"/>
        <end position="92"/>
    </location>
</feature>
<feature type="compositionally biased region" description="Low complexity" evidence="1">
    <location>
        <begin position="70"/>
        <end position="83"/>
    </location>
</feature>
<organism evidence="2 3">
    <name type="scientific">Bradyrhizobium canariense</name>
    <dbReference type="NCBI Taxonomy" id="255045"/>
    <lineage>
        <taxon>Bacteria</taxon>
        <taxon>Pseudomonadati</taxon>
        <taxon>Pseudomonadota</taxon>
        <taxon>Alphaproteobacteria</taxon>
        <taxon>Hyphomicrobiales</taxon>
        <taxon>Nitrobacteraceae</taxon>
        <taxon>Bradyrhizobium</taxon>
    </lineage>
</organism>
<comment type="caution">
    <text evidence="2">The sequence shown here is derived from an EMBL/GenBank/DDBJ whole genome shotgun (WGS) entry which is preliminary data.</text>
</comment>
<evidence type="ECO:0000313" key="2">
    <source>
        <dbReference type="EMBL" id="OSJ08405.1"/>
    </source>
</evidence>
<evidence type="ECO:0008006" key="4">
    <source>
        <dbReference type="Google" id="ProtNLM"/>
    </source>
</evidence>
<dbReference type="AlphaFoldDB" id="A0A1X3H5W6"/>
<evidence type="ECO:0000313" key="3">
    <source>
        <dbReference type="Proteomes" id="UP000193553"/>
    </source>
</evidence>